<reference evidence="2" key="1">
    <citation type="submission" date="2016-07" db="EMBL/GenBank/DDBJ databases">
        <title>Microvirga ossetica sp. nov. a new species of rhizobia isolated from root nodules of the legume species Vicia alpestris Steven originated from North Ossetia region in the Caucasus.</title>
        <authorList>
            <person name="Safronova V.I."/>
            <person name="Kuznetsova I.G."/>
            <person name="Sazanova A.L."/>
            <person name="Belimov A."/>
            <person name="Andronov E."/>
            <person name="Osledkin Y.S."/>
            <person name="Onishchuk O.P."/>
            <person name="Kurchak O.N."/>
            <person name="Shaposhnikov A.I."/>
            <person name="Willems A."/>
            <person name="Tikhonovich I.A."/>
        </authorList>
    </citation>
    <scope>NUCLEOTIDE SEQUENCE [LARGE SCALE GENOMIC DNA]</scope>
    <source>
        <strain evidence="2">V5/3M</strain>
    </source>
</reference>
<dbReference type="AlphaFoldDB" id="A0A1B2EJF5"/>
<dbReference type="EMBL" id="CP016616">
    <property type="protein sequence ID" value="ANY80106.1"/>
    <property type="molecule type" value="Genomic_DNA"/>
</dbReference>
<dbReference type="Pfam" id="PF04014">
    <property type="entry name" value="MazE_antitoxin"/>
    <property type="match status" value="1"/>
</dbReference>
<dbReference type="SMART" id="SM00966">
    <property type="entry name" value="SpoVT_AbrB"/>
    <property type="match status" value="1"/>
</dbReference>
<gene>
    <name evidence="2" type="ORF">BB934_19290</name>
</gene>
<dbReference type="Gene3D" id="2.10.260.10">
    <property type="match status" value="1"/>
</dbReference>
<evidence type="ECO:0000259" key="1">
    <source>
        <dbReference type="SMART" id="SM00966"/>
    </source>
</evidence>
<organism evidence="2">
    <name type="scientific">Microvirga ossetica</name>
    <dbReference type="NCBI Taxonomy" id="1882682"/>
    <lineage>
        <taxon>Bacteria</taxon>
        <taxon>Pseudomonadati</taxon>
        <taxon>Pseudomonadota</taxon>
        <taxon>Alphaproteobacteria</taxon>
        <taxon>Hyphomicrobiales</taxon>
        <taxon>Methylobacteriaceae</taxon>
        <taxon>Microvirga</taxon>
    </lineage>
</organism>
<dbReference type="RefSeq" id="WP_099511116.1">
    <property type="nucleotide sequence ID" value="NZ_CP016616.1"/>
</dbReference>
<feature type="domain" description="SpoVT-AbrB" evidence="1">
    <location>
        <begin position="8"/>
        <end position="53"/>
    </location>
</feature>
<dbReference type="InterPro" id="IPR007159">
    <property type="entry name" value="SpoVT-AbrB_dom"/>
</dbReference>
<dbReference type="InterPro" id="IPR013432">
    <property type="entry name" value="Doc_partner"/>
</dbReference>
<dbReference type="KEGG" id="moc:BB934_19290"/>
<dbReference type="OrthoDB" id="5459182at2"/>
<accession>A0A1B2EJF5</accession>
<dbReference type="NCBIfam" id="TIGR02609">
    <property type="entry name" value="doc_partner"/>
    <property type="match status" value="1"/>
</dbReference>
<dbReference type="GO" id="GO:0003677">
    <property type="term" value="F:DNA binding"/>
    <property type="evidence" value="ECO:0007669"/>
    <property type="project" value="InterPro"/>
</dbReference>
<dbReference type="SUPFAM" id="SSF89447">
    <property type="entry name" value="AbrB/MazE/MraZ-like"/>
    <property type="match status" value="1"/>
</dbReference>
<name>A0A1B2EJF5_9HYPH</name>
<proteinExistence type="predicted"/>
<evidence type="ECO:0000313" key="2">
    <source>
        <dbReference type="EMBL" id="ANY80106.1"/>
    </source>
</evidence>
<dbReference type="InterPro" id="IPR037914">
    <property type="entry name" value="SpoVT-AbrB_sf"/>
</dbReference>
<protein>
    <submittedName>
        <fullName evidence="2">Transcriptional regulator</fullName>
    </submittedName>
</protein>
<sequence length="75" mass="8196">MTVEVKVTQVGSSLGVVLPRSVLDRLKVGKGDHLHVVETATGIILTPLDPEVQEQLKAMDEVIVEYRETLDALSK</sequence>